<accession>A0A2K3DRL4</accession>
<dbReference type="EMBL" id="CM008967">
    <property type="protein sequence ID" value="PNW83147.1"/>
    <property type="molecule type" value="Genomic_DNA"/>
</dbReference>
<organism evidence="2 3">
    <name type="scientific">Chlamydomonas reinhardtii</name>
    <name type="common">Chlamydomonas smithii</name>
    <dbReference type="NCBI Taxonomy" id="3055"/>
    <lineage>
        <taxon>Eukaryota</taxon>
        <taxon>Viridiplantae</taxon>
        <taxon>Chlorophyta</taxon>
        <taxon>core chlorophytes</taxon>
        <taxon>Chlorophyceae</taxon>
        <taxon>CS clade</taxon>
        <taxon>Chlamydomonadales</taxon>
        <taxon>Chlamydomonadaceae</taxon>
        <taxon>Chlamydomonas</taxon>
    </lineage>
</organism>
<dbReference type="GeneID" id="5716839"/>
<sequence length="114" mass="12322">MFALSAVSSRNVACQASQPRHKGAKHHARSRPIKVRGQNLSGGHFVVACGPACARALQPRGQEPRACQVRAPAHPSPGPYCGLQGRVQVSASRRWLERLYGTEQGCRRQDGRAA</sequence>
<dbReference type="Proteomes" id="UP000006906">
    <property type="component" value="Chromosome 6"/>
</dbReference>
<name>A0A2K3DRL4_CHLRE</name>
<dbReference type="KEGG" id="cre:CHLRE_06g308533v5"/>
<evidence type="ECO:0000313" key="2">
    <source>
        <dbReference type="EMBL" id="PNW83147.1"/>
    </source>
</evidence>
<protein>
    <submittedName>
        <fullName evidence="2">Uncharacterized protein</fullName>
    </submittedName>
</protein>
<keyword evidence="3" id="KW-1185">Reference proteome</keyword>
<proteinExistence type="predicted"/>
<reference evidence="2" key="2">
    <citation type="submission" date="2017-07" db="EMBL/GenBank/DDBJ databases">
        <title>WGS assembly of Chlamydomonas reinhardtii.</title>
        <authorList>
            <consortium name="Chlamydomonas Annotation Team"/>
            <consortium name="JGI Annotation Team"/>
            <person name="Merchant S.S."/>
            <person name="Prochnik S.E."/>
            <person name="Vallon O."/>
            <person name="Harris E.H."/>
            <person name="Karpowicz S.J."/>
            <person name="Witman G.B."/>
            <person name="Terry A."/>
            <person name="Salamov A."/>
            <person name="Fritz-Laylin L.K."/>
            <person name="Marechal-Drouard L."/>
            <person name="Marshall W.F."/>
            <person name="Qu L.H."/>
            <person name="Nelson D.R."/>
            <person name="Sanderfoot A.A."/>
            <person name="Spalding M.H."/>
            <person name="Kapitonov V.V."/>
            <person name="Ren Q."/>
            <person name="Ferris P."/>
            <person name="Lindquist E."/>
            <person name="Shapiro H."/>
            <person name="Lucas S.M."/>
            <person name="Grimwood J."/>
            <person name="Schmutz J."/>
            <person name="Grigoriev I.V."/>
            <person name="Rokhsar D.S."/>
        </authorList>
    </citation>
    <scope>NUCLEOTIDE SEQUENCE</scope>
    <source>
        <strain evidence="2">CC-503 cw92 mt+</strain>
    </source>
</reference>
<evidence type="ECO:0000256" key="1">
    <source>
        <dbReference type="SAM" id="MobiDB-lite"/>
    </source>
</evidence>
<dbReference type="Gramene" id="PNW83146">
    <property type="protein sequence ID" value="PNW83146"/>
    <property type="gene ID" value="CHLRE_06g308533v5"/>
</dbReference>
<gene>
    <name evidence="2" type="ORF">CHLRE_06g308533v5</name>
</gene>
<dbReference type="RefSeq" id="XP_042924457.1">
    <property type="nucleotide sequence ID" value="XM_043063751.1"/>
</dbReference>
<feature type="compositionally biased region" description="Basic residues" evidence="1">
    <location>
        <begin position="19"/>
        <end position="31"/>
    </location>
</feature>
<dbReference type="RefSeq" id="XP_042924458.1">
    <property type="nucleotide sequence ID" value="XM_043063752.1"/>
</dbReference>
<dbReference type="EMBL" id="CM008967">
    <property type="protein sequence ID" value="PNW83146.1"/>
    <property type="molecule type" value="Genomic_DNA"/>
</dbReference>
<dbReference type="AlphaFoldDB" id="A0A2K3DRL4"/>
<dbReference type="Gramene" id="PNW83147">
    <property type="protein sequence ID" value="PNW83147"/>
    <property type="gene ID" value="CHLRE_06g308533v5"/>
</dbReference>
<evidence type="ECO:0000313" key="3">
    <source>
        <dbReference type="Proteomes" id="UP000006906"/>
    </source>
</evidence>
<feature type="compositionally biased region" description="Polar residues" evidence="1">
    <location>
        <begin position="1"/>
        <end position="18"/>
    </location>
</feature>
<dbReference type="PaxDb" id="3055-EDP05091"/>
<reference evidence="2 3" key="1">
    <citation type="journal article" date="2007" name="Science">
        <title>The Chlamydomonas genome reveals the evolution of key animal and plant functions.</title>
        <authorList>
            <person name="Merchant S.S."/>
            <person name="Prochnik S.E."/>
            <person name="Vallon O."/>
            <person name="Harris E.H."/>
            <person name="Karpowicz S.J."/>
            <person name="Witman G.B."/>
            <person name="Terry A."/>
            <person name="Salamov A."/>
            <person name="Fritz-Laylin L.K."/>
            <person name="Marechal-Drouard L."/>
            <person name="Marshall W.F."/>
            <person name="Qu L.H."/>
            <person name="Nelson D.R."/>
            <person name="Sanderfoot A.A."/>
            <person name="Spalding M.H."/>
            <person name="Kapitonov V.V."/>
            <person name="Ren Q."/>
            <person name="Ferris P."/>
            <person name="Lindquist E."/>
            <person name="Shapiro H."/>
            <person name="Lucas S.M."/>
            <person name="Grimwood J."/>
            <person name="Schmutz J."/>
            <person name="Cardol P."/>
            <person name="Cerutti H."/>
            <person name="Chanfreau G."/>
            <person name="Chen C.L."/>
            <person name="Cognat V."/>
            <person name="Croft M.T."/>
            <person name="Dent R."/>
            <person name="Dutcher S."/>
            <person name="Fernandez E."/>
            <person name="Fukuzawa H."/>
            <person name="Gonzalez-Ballester D."/>
            <person name="Gonzalez-Halphen D."/>
            <person name="Hallmann A."/>
            <person name="Hanikenne M."/>
            <person name="Hippler M."/>
            <person name="Inwood W."/>
            <person name="Jabbari K."/>
            <person name="Kalanon M."/>
            <person name="Kuras R."/>
            <person name="Lefebvre P.A."/>
            <person name="Lemaire S.D."/>
            <person name="Lobanov A.V."/>
            <person name="Lohr M."/>
            <person name="Manuell A."/>
            <person name="Meier I."/>
            <person name="Mets L."/>
            <person name="Mittag M."/>
            <person name="Mittelmeier T."/>
            <person name="Moroney J.V."/>
            <person name="Moseley J."/>
            <person name="Napoli C."/>
            <person name="Nedelcu A.M."/>
            <person name="Niyogi K."/>
            <person name="Novoselov S.V."/>
            <person name="Paulsen I.T."/>
            <person name="Pazour G."/>
            <person name="Purton S."/>
            <person name="Ral J.P."/>
            <person name="Riano-Pachon D.M."/>
            <person name="Riekhof W."/>
            <person name="Rymarquis L."/>
            <person name="Schroda M."/>
            <person name="Stern D."/>
            <person name="Umen J."/>
            <person name="Willows R."/>
            <person name="Wilson N."/>
            <person name="Zimmer S.L."/>
            <person name="Allmer J."/>
            <person name="Balk J."/>
            <person name="Bisova K."/>
            <person name="Chen C.J."/>
            <person name="Elias M."/>
            <person name="Gendler K."/>
            <person name="Hauser C."/>
            <person name="Lamb M.R."/>
            <person name="Ledford H."/>
            <person name="Long J.C."/>
            <person name="Minagawa J."/>
            <person name="Page M.D."/>
            <person name="Pan J."/>
            <person name="Pootakham W."/>
            <person name="Roje S."/>
            <person name="Rose A."/>
            <person name="Stahlberg E."/>
            <person name="Terauchi A.M."/>
            <person name="Yang P."/>
            <person name="Ball S."/>
            <person name="Bowler C."/>
            <person name="Dieckmann C.L."/>
            <person name="Gladyshev V.N."/>
            <person name="Green P."/>
            <person name="Jorgensen R."/>
            <person name="Mayfield S."/>
            <person name="Mueller-Roeber B."/>
            <person name="Rajamani S."/>
            <person name="Sayre R.T."/>
            <person name="Brokstein P."/>
            <person name="Dubchak I."/>
            <person name="Goodstein D."/>
            <person name="Hornick L."/>
            <person name="Huang Y.W."/>
            <person name="Jhaveri J."/>
            <person name="Luo Y."/>
            <person name="Martinez D."/>
            <person name="Ngau W.C."/>
            <person name="Otillar B."/>
            <person name="Poliakov A."/>
            <person name="Porter A."/>
            <person name="Szajkowski L."/>
            <person name="Werner G."/>
            <person name="Zhou K."/>
            <person name="Grigoriev I.V."/>
            <person name="Rokhsar D.S."/>
            <person name="Grossman A.R."/>
        </authorList>
    </citation>
    <scope>NUCLEOTIDE SEQUENCE [LARGE SCALE GENOMIC DNA]</scope>
    <source>
        <strain evidence="3">CC-503</strain>
        <strain evidence="2">CC-503 cw92 mt+</strain>
    </source>
</reference>
<dbReference type="OrthoDB" id="522161at2759"/>
<feature type="region of interest" description="Disordered" evidence="1">
    <location>
        <begin position="1"/>
        <end position="31"/>
    </location>
</feature>